<dbReference type="PANTHER" id="PTHR46018:SF4">
    <property type="entry name" value="METALLO-HYDROLASE YHFI-RELATED"/>
    <property type="match status" value="1"/>
</dbReference>
<keyword evidence="3" id="KW-1185">Reference proteome</keyword>
<dbReference type="InterPro" id="IPR001279">
    <property type="entry name" value="Metallo-B-lactamas"/>
</dbReference>
<gene>
    <name evidence="2" type="ORF">GCM10022236_07030</name>
</gene>
<evidence type="ECO:0000259" key="1">
    <source>
        <dbReference type="SMART" id="SM00849"/>
    </source>
</evidence>
<protein>
    <submittedName>
        <fullName evidence="2">MBL fold metallo-hydrolase</fullName>
    </submittedName>
</protein>
<dbReference type="Proteomes" id="UP001501490">
    <property type="component" value="Unassembled WGS sequence"/>
</dbReference>
<accession>A0ABP6ZFF8</accession>
<dbReference type="PANTHER" id="PTHR46018">
    <property type="entry name" value="ZINC PHOSPHODIESTERASE ELAC PROTEIN 1"/>
    <property type="match status" value="1"/>
</dbReference>
<dbReference type="SMART" id="SM00849">
    <property type="entry name" value="Lactamase_B"/>
    <property type="match status" value="1"/>
</dbReference>
<dbReference type="InterPro" id="IPR036866">
    <property type="entry name" value="RibonucZ/Hydroxyglut_hydro"/>
</dbReference>
<name>A0ABP6ZFF8_9ACTN</name>
<dbReference type="Pfam" id="PF12706">
    <property type="entry name" value="Lactamase_B_2"/>
    <property type="match status" value="1"/>
</dbReference>
<sequence>MRLIVVGCSGSASGPDSTASCYLVQAPYDGRTFSLVLDLGPGSFGRLYRYLDPADVDAIGLSHLHPDHCLDLTGFYVAATYAPSAPWPTIPVFGPAGTAGRIAAAYDVPGAGPEPGPGIAHRFDYRTWRPSQRIGPFVLTTIAAAHSVDAYSLRVTDSDGGSLVFTGDTGPNPALAGFARGADLLLSEAAFMDSPDNPPGIHLSGRDAAEVAAAAGVSRLVLTHIPAWNDRELVLAEARPHFAGPIDLAAPGSSFALRT</sequence>
<reference evidence="3" key="1">
    <citation type="journal article" date="2019" name="Int. J. Syst. Evol. Microbiol.">
        <title>The Global Catalogue of Microorganisms (GCM) 10K type strain sequencing project: providing services to taxonomists for standard genome sequencing and annotation.</title>
        <authorList>
            <consortium name="The Broad Institute Genomics Platform"/>
            <consortium name="The Broad Institute Genome Sequencing Center for Infectious Disease"/>
            <person name="Wu L."/>
            <person name="Ma J."/>
        </authorList>
    </citation>
    <scope>NUCLEOTIDE SEQUENCE [LARGE SCALE GENOMIC DNA]</scope>
    <source>
        <strain evidence="3">JCM 16929</strain>
    </source>
</reference>
<dbReference type="CDD" id="cd07716">
    <property type="entry name" value="RNaseZ_short-form-like_MBL-fold"/>
    <property type="match status" value="1"/>
</dbReference>
<comment type="caution">
    <text evidence="2">The sequence shown here is derived from an EMBL/GenBank/DDBJ whole genome shotgun (WGS) entry which is preliminary data.</text>
</comment>
<dbReference type="RefSeq" id="WP_344801699.1">
    <property type="nucleotide sequence ID" value="NZ_BAABAB010000005.1"/>
</dbReference>
<dbReference type="EMBL" id="BAABAB010000005">
    <property type="protein sequence ID" value="GAA3607838.1"/>
    <property type="molecule type" value="Genomic_DNA"/>
</dbReference>
<evidence type="ECO:0000313" key="2">
    <source>
        <dbReference type="EMBL" id="GAA3607838.1"/>
    </source>
</evidence>
<dbReference type="SUPFAM" id="SSF56281">
    <property type="entry name" value="Metallo-hydrolase/oxidoreductase"/>
    <property type="match status" value="1"/>
</dbReference>
<evidence type="ECO:0000313" key="3">
    <source>
        <dbReference type="Proteomes" id="UP001501490"/>
    </source>
</evidence>
<organism evidence="2 3">
    <name type="scientific">Microlunatus ginsengisoli</name>
    <dbReference type="NCBI Taxonomy" id="363863"/>
    <lineage>
        <taxon>Bacteria</taxon>
        <taxon>Bacillati</taxon>
        <taxon>Actinomycetota</taxon>
        <taxon>Actinomycetes</taxon>
        <taxon>Propionibacteriales</taxon>
        <taxon>Propionibacteriaceae</taxon>
        <taxon>Microlunatus</taxon>
    </lineage>
</organism>
<dbReference type="Gene3D" id="3.60.15.10">
    <property type="entry name" value="Ribonuclease Z/Hydroxyacylglutathione hydrolase-like"/>
    <property type="match status" value="1"/>
</dbReference>
<proteinExistence type="predicted"/>
<feature type="domain" description="Metallo-beta-lactamase" evidence="1">
    <location>
        <begin position="18"/>
        <end position="206"/>
    </location>
</feature>